<evidence type="ECO:0000313" key="3">
    <source>
        <dbReference type="Proteomes" id="UP000554837"/>
    </source>
</evidence>
<evidence type="ECO:0008006" key="4">
    <source>
        <dbReference type="Google" id="ProtNLM"/>
    </source>
</evidence>
<dbReference type="AlphaFoldDB" id="A0A840SAV4"/>
<dbReference type="Proteomes" id="UP000554837">
    <property type="component" value="Unassembled WGS sequence"/>
</dbReference>
<dbReference type="RefSeq" id="WP_184044793.1">
    <property type="nucleotide sequence ID" value="NZ_JACHHO010000007.1"/>
</dbReference>
<keyword evidence="3" id="KW-1185">Reference proteome</keyword>
<evidence type="ECO:0000256" key="1">
    <source>
        <dbReference type="SAM" id="SignalP"/>
    </source>
</evidence>
<feature type="signal peptide" evidence="1">
    <location>
        <begin position="1"/>
        <end position="29"/>
    </location>
</feature>
<protein>
    <recommendedName>
        <fullName evidence="4">Lipoprotein</fullName>
    </recommendedName>
</protein>
<sequence length="177" mass="19126">MLSASQPRMRRVFTLIAALAVFLPLSACAPWPHIEHHRPSMTGRLMEAGQPVAGAELFLGAQPGSNQPCREVGERLGVSGLDGRFGVAALSRTVLMHSWIQSPEQTGQLTALCIRRPPQDVQIGALVWMFIDKPLSVTLECELSRARGRQDLGNAQVSSPLGQPQFCHAARVPAQAS</sequence>
<organism evidence="2 3">
    <name type="scientific">Inhella inkyongensis</name>
    <dbReference type="NCBI Taxonomy" id="392593"/>
    <lineage>
        <taxon>Bacteria</taxon>
        <taxon>Pseudomonadati</taxon>
        <taxon>Pseudomonadota</taxon>
        <taxon>Betaproteobacteria</taxon>
        <taxon>Burkholderiales</taxon>
        <taxon>Sphaerotilaceae</taxon>
        <taxon>Inhella</taxon>
    </lineage>
</organism>
<gene>
    <name evidence="2" type="ORF">HNQ51_003489</name>
</gene>
<name>A0A840SAV4_9BURK</name>
<accession>A0A840SAV4</accession>
<feature type="chain" id="PRO_5032340072" description="Lipoprotein" evidence="1">
    <location>
        <begin position="30"/>
        <end position="177"/>
    </location>
</feature>
<keyword evidence="1" id="KW-0732">Signal</keyword>
<evidence type="ECO:0000313" key="2">
    <source>
        <dbReference type="EMBL" id="MBB5206146.1"/>
    </source>
</evidence>
<dbReference type="EMBL" id="JACHHO010000007">
    <property type="protein sequence ID" value="MBB5206146.1"/>
    <property type="molecule type" value="Genomic_DNA"/>
</dbReference>
<comment type="caution">
    <text evidence="2">The sequence shown here is derived from an EMBL/GenBank/DDBJ whole genome shotgun (WGS) entry which is preliminary data.</text>
</comment>
<reference evidence="2 3" key="1">
    <citation type="submission" date="2020-08" db="EMBL/GenBank/DDBJ databases">
        <title>Genomic Encyclopedia of Type Strains, Phase IV (KMG-IV): sequencing the most valuable type-strain genomes for metagenomic binning, comparative biology and taxonomic classification.</title>
        <authorList>
            <person name="Goeker M."/>
        </authorList>
    </citation>
    <scope>NUCLEOTIDE SEQUENCE [LARGE SCALE GENOMIC DNA]</scope>
    <source>
        <strain evidence="2 3">DSM 23958</strain>
    </source>
</reference>
<proteinExistence type="predicted"/>